<proteinExistence type="predicted"/>
<evidence type="ECO:0000256" key="3">
    <source>
        <dbReference type="ARBA" id="ARBA00033164"/>
    </source>
</evidence>
<dbReference type="SUPFAM" id="SSF55120">
    <property type="entry name" value="Pseudouridine synthase"/>
    <property type="match status" value="1"/>
</dbReference>
<name>F8DZK3_CORRG</name>
<evidence type="ECO:0000313" key="5">
    <source>
        <dbReference type="EMBL" id="AEI09822.1"/>
    </source>
</evidence>
<accession>F8DZK3</accession>
<protein>
    <recommendedName>
        <fullName evidence="2">RNA pseudouridylate synthase</fullName>
    </recommendedName>
    <alternativeName>
        <fullName evidence="3">RNA-uridine isomerase</fullName>
    </alternativeName>
</protein>
<evidence type="ECO:0000313" key="6">
    <source>
        <dbReference type="Proteomes" id="UP000000492"/>
    </source>
</evidence>
<evidence type="ECO:0000256" key="1">
    <source>
        <dbReference type="ARBA" id="ARBA00000073"/>
    </source>
</evidence>
<dbReference type="InterPro" id="IPR020103">
    <property type="entry name" value="PsdUridine_synth_cat_dom_sf"/>
</dbReference>
<dbReference type="PANTHER" id="PTHR21600">
    <property type="entry name" value="MITOCHONDRIAL RNA PSEUDOURIDINE SYNTHASE"/>
    <property type="match status" value="1"/>
</dbReference>
<organism evidence="5 6">
    <name type="scientific">Corynebacterium resistens (strain DSM 45100 / JCM 12819 / GTC 2026 / SICGH 158)</name>
    <dbReference type="NCBI Taxonomy" id="662755"/>
    <lineage>
        <taxon>Bacteria</taxon>
        <taxon>Bacillati</taxon>
        <taxon>Actinomycetota</taxon>
        <taxon>Actinomycetes</taxon>
        <taxon>Mycobacteriales</taxon>
        <taxon>Corynebacteriaceae</taxon>
        <taxon>Corynebacterium</taxon>
    </lineage>
</organism>
<comment type="catalytic activity">
    <reaction evidence="1">
        <text>a uridine in RNA = a pseudouridine in RNA</text>
        <dbReference type="Rhea" id="RHEA:48348"/>
        <dbReference type="Rhea" id="RHEA-COMP:12068"/>
        <dbReference type="Rhea" id="RHEA-COMP:12069"/>
        <dbReference type="ChEBI" id="CHEBI:65314"/>
        <dbReference type="ChEBI" id="CHEBI:65315"/>
    </reaction>
</comment>
<dbReference type="GO" id="GO:0009982">
    <property type="term" value="F:pseudouridine synthase activity"/>
    <property type="evidence" value="ECO:0007669"/>
    <property type="project" value="InterPro"/>
</dbReference>
<dbReference type="EMBL" id="CP002857">
    <property type="protein sequence ID" value="AEI09822.1"/>
    <property type="molecule type" value="Genomic_DNA"/>
</dbReference>
<gene>
    <name evidence="5" type="ordered locus">CRES_1468</name>
</gene>
<dbReference type="Gene3D" id="3.30.2350.10">
    <property type="entry name" value="Pseudouridine synthase"/>
    <property type="match status" value="1"/>
</dbReference>
<evidence type="ECO:0000259" key="4">
    <source>
        <dbReference type="Pfam" id="PF00849"/>
    </source>
</evidence>
<feature type="domain" description="Pseudouridine synthase RsuA/RluA-like" evidence="4">
    <location>
        <begin position="91"/>
        <end position="247"/>
    </location>
</feature>
<dbReference type="Proteomes" id="UP000000492">
    <property type="component" value="Chromosome"/>
</dbReference>
<dbReference type="PANTHER" id="PTHR21600:SF84">
    <property type="entry name" value="PSEUDOURIDINE SYNTHASE RSUA_RLUA-LIKE DOMAIN-CONTAINING PROTEIN"/>
    <property type="match status" value="1"/>
</dbReference>
<evidence type="ECO:0000256" key="2">
    <source>
        <dbReference type="ARBA" id="ARBA00031870"/>
    </source>
</evidence>
<dbReference type="HOGENOM" id="CLU_016902_0_1_11"/>
<dbReference type="GO" id="GO:0140098">
    <property type="term" value="F:catalytic activity, acting on RNA"/>
    <property type="evidence" value="ECO:0007669"/>
    <property type="project" value="UniProtKB-ARBA"/>
</dbReference>
<dbReference type="GO" id="GO:0003723">
    <property type="term" value="F:RNA binding"/>
    <property type="evidence" value="ECO:0007669"/>
    <property type="project" value="InterPro"/>
</dbReference>
<keyword evidence="5" id="KW-0413">Isomerase</keyword>
<dbReference type="AlphaFoldDB" id="F8DZK3"/>
<dbReference type="STRING" id="662755.CRES_1468"/>
<dbReference type="KEGG" id="crd:CRES_1468"/>
<sequence length="304" mass="33753">MGNDLFSVTTYHPNPIEGISAQRVVLRGTVPNDGVEYLAAEAGDSPFVPGSVLAPGTTLPRPIPAWFHPRVGEESPLLLGMDIPVIAETPDVLVVNKPHGLPSTPNGRFMRACAQTMLRVRREESDLVAIHRLDRLTGGVLVLSRRPETRSYLQTQFQNRTVRKVYEAVSAYRLPHLSQWTRFEVEMTKIPHDPQVKVGQGNGKTTETWVRLLGPVASDQRKEAASWRYEVRPKTGHTHQIRALMNHLGAPLIGDDTYPEYQPRPAEKLDPTMGLQAVELTLCLPGGEEAIFRAPGWELAKKGL</sequence>
<dbReference type="RefSeq" id="WP_013888832.1">
    <property type="nucleotide sequence ID" value="NC_015673.1"/>
</dbReference>
<keyword evidence="6" id="KW-1185">Reference proteome</keyword>
<dbReference type="Pfam" id="PF00849">
    <property type="entry name" value="PseudoU_synth_2"/>
    <property type="match status" value="1"/>
</dbReference>
<dbReference type="eggNOG" id="COG0564">
    <property type="taxonomic scope" value="Bacteria"/>
</dbReference>
<dbReference type="InterPro" id="IPR006145">
    <property type="entry name" value="PsdUridine_synth_RsuA/RluA"/>
</dbReference>
<reference evidence="5 6" key="1">
    <citation type="journal article" date="2012" name="BMC Genomics">
        <title>Complete genome sequence, lifestyle, and multi-drug resistance of the human pathogen Corynebacterium resistens DSM 45100 isolated from blood samples of a leukemia patient.</title>
        <authorList>
            <person name="Schroder J."/>
            <person name="Maus I."/>
            <person name="Meyer K."/>
            <person name="Wordemann S."/>
            <person name="Blom J."/>
            <person name="Jaenicke S."/>
            <person name="Schneider J."/>
            <person name="Trost E."/>
            <person name="Tauch A."/>
        </authorList>
    </citation>
    <scope>NUCLEOTIDE SEQUENCE [LARGE SCALE GENOMIC DNA]</scope>
    <source>
        <strain evidence="6">DSM 45100 / JCM 12819 / CCUG 50093 / GTC 2026 / SICGH 158</strain>
    </source>
</reference>
<dbReference type="InterPro" id="IPR050188">
    <property type="entry name" value="RluA_PseudoU_synthase"/>
</dbReference>
<dbReference type="GO" id="GO:0000455">
    <property type="term" value="P:enzyme-directed rRNA pseudouridine synthesis"/>
    <property type="evidence" value="ECO:0007669"/>
    <property type="project" value="TreeGrafter"/>
</dbReference>